<sequence>MTVTHRIGAVVVGEGEEVRLAFQTVKAGDVVDLRHYGTFGAAKTYMATGKGVTVAVGKIADLIRLLQEAEAKAHDLGLLTDSTG</sequence>
<evidence type="ECO:0000313" key="1">
    <source>
        <dbReference type="EMBL" id="EGF92907.1"/>
    </source>
</evidence>
<dbReference type="RefSeq" id="WP_006272089.1">
    <property type="nucleotide sequence ID" value="NZ_GL883077.1"/>
</dbReference>
<dbReference type="STRING" id="715226.ABI_13450"/>
<organism evidence="1 2">
    <name type="scientific">Asticcacaulis biprosthecium C19</name>
    <dbReference type="NCBI Taxonomy" id="715226"/>
    <lineage>
        <taxon>Bacteria</taxon>
        <taxon>Pseudomonadati</taxon>
        <taxon>Pseudomonadota</taxon>
        <taxon>Alphaproteobacteria</taxon>
        <taxon>Caulobacterales</taxon>
        <taxon>Caulobacteraceae</taxon>
        <taxon>Asticcacaulis</taxon>
    </lineage>
</organism>
<dbReference type="AlphaFoldDB" id="F4QI40"/>
<dbReference type="OrthoDB" id="47316at2"/>
<dbReference type="HOGENOM" id="CLU_2520467_0_0_5"/>
<gene>
    <name evidence="1" type="ORF">ABI_13450</name>
</gene>
<evidence type="ECO:0000313" key="2">
    <source>
        <dbReference type="Proteomes" id="UP000006512"/>
    </source>
</evidence>
<keyword evidence="2" id="KW-1185">Reference proteome</keyword>
<reference evidence="2" key="1">
    <citation type="submission" date="2011-03" db="EMBL/GenBank/DDBJ databases">
        <title>Draft genome sequence of Brevundimonas diminuta.</title>
        <authorList>
            <person name="Brown P.J.B."/>
            <person name="Buechlein A."/>
            <person name="Hemmerich C."/>
            <person name="Brun Y.V."/>
        </authorList>
    </citation>
    <scope>NUCLEOTIDE SEQUENCE [LARGE SCALE GENOMIC DNA]</scope>
    <source>
        <strain evidence="2">C19</strain>
    </source>
</reference>
<dbReference type="EMBL" id="GL883077">
    <property type="protein sequence ID" value="EGF92907.1"/>
    <property type="molecule type" value="Genomic_DNA"/>
</dbReference>
<accession>F4QI40</accession>
<protein>
    <submittedName>
        <fullName evidence="1">Uncharacterized protein</fullName>
    </submittedName>
</protein>
<name>F4QI40_9CAUL</name>
<dbReference type="Proteomes" id="UP000006512">
    <property type="component" value="Unassembled WGS sequence"/>
</dbReference>
<proteinExistence type="predicted"/>